<reference evidence="1 2" key="1">
    <citation type="journal article" date="2011" name="Curr. Microbiol.">
        <title>Luteibacter jiangsuensis sp. nov.: a methamidophos-degrading bacterium isolated from a methamidophos-manufacturing factory.</title>
        <authorList>
            <person name="Wang L."/>
            <person name="Wang G.L."/>
            <person name="Li S.P."/>
            <person name="Jiang J.D."/>
        </authorList>
    </citation>
    <scope>NUCLEOTIDE SEQUENCE [LARGE SCALE GENOMIC DNA]</scope>
    <source>
        <strain evidence="1 2">CGMCC 1.10133</strain>
    </source>
</reference>
<comment type="caution">
    <text evidence="1">The sequence shown here is derived from an EMBL/GenBank/DDBJ whole genome shotgun (WGS) entry which is preliminary data.</text>
</comment>
<protein>
    <submittedName>
        <fullName evidence="1">Uncharacterized protein</fullName>
    </submittedName>
</protein>
<evidence type="ECO:0000313" key="2">
    <source>
        <dbReference type="Proteomes" id="UP001429601"/>
    </source>
</evidence>
<dbReference type="RefSeq" id="WP_167122747.1">
    <property type="nucleotide sequence ID" value="NZ_JAAQQR010000001.1"/>
</dbReference>
<dbReference type="EMBL" id="JAAQQR010000001">
    <property type="protein sequence ID" value="NID03753.1"/>
    <property type="molecule type" value="Genomic_DNA"/>
</dbReference>
<evidence type="ECO:0000313" key="1">
    <source>
        <dbReference type="EMBL" id="NID03753.1"/>
    </source>
</evidence>
<dbReference type="Proteomes" id="UP001429601">
    <property type="component" value="Unassembled WGS sequence"/>
</dbReference>
<name>A0ABX0Q089_9GAMM</name>
<accession>A0ABX0Q089</accession>
<gene>
    <name evidence="1" type="ORF">HBF26_02575</name>
</gene>
<sequence>MTSHPLPSAADLSPEAIALLEKARMSRAAMDDAARDTATASDELRRYAKFSRPGQPSAHIVQLRQRQATARMDSARSKQAFLQAAQGFVRAAGLVVPARVSLESFVLGWISATSDRHTA</sequence>
<proteinExistence type="predicted"/>
<keyword evidence="2" id="KW-1185">Reference proteome</keyword>
<organism evidence="1 2">
    <name type="scientific">Luteibacter jiangsuensis</name>
    <dbReference type="NCBI Taxonomy" id="637577"/>
    <lineage>
        <taxon>Bacteria</taxon>
        <taxon>Pseudomonadati</taxon>
        <taxon>Pseudomonadota</taxon>
        <taxon>Gammaproteobacteria</taxon>
        <taxon>Lysobacterales</taxon>
        <taxon>Rhodanobacteraceae</taxon>
        <taxon>Luteibacter</taxon>
    </lineage>
</organism>